<protein>
    <recommendedName>
        <fullName evidence="10">Aminotransferase class I/II-fold pyridoxal phosphate-dependent enzyme</fullName>
    </recommendedName>
</protein>
<comment type="cofactor">
    <cofactor evidence="1">
        <name>pyridoxal 5'-phosphate</name>
        <dbReference type="ChEBI" id="CHEBI:597326"/>
    </cofactor>
</comment>
<dbReference type="InterPro" id="IPR036633">
    <property type="entry name" value="Prn/Lys/Arg_de-COase_C_sf"/>
</dbReference>
<dbReference type="AlphaFoldDB" id="A0A919YWZ1"/>
<dbReference type="RefSeq" id="WP_213520455.1">
    <property type="nucleotide sequence ID" value="NZ_BOSE01000017.1"/>
</dbReference>
<dbReference type="InterPro" id="IPR015421">
    <property type="entry name" value="PyrdxlP-dep_Trfase_major"/>
</dbReference>
<evidence type="ECO:0000259" key="7">
    <source>
        <dbReference type="Pfam" id="PF03711"/>
    </source>
</evidence>
<feature type="domain" description="Orn/Lys/Arg decarboxylases family 1 pyridoxal-P attachment site" evidence="6">
    <location>
        <begin position="8"/>
        <end position="292"/>
    </location>
</feature>
<dbReference type="InterPro" id="IPR008286">
    <property type="entry name" value="Prn/Lys/Arg_de-COase_C"/>
</dbReference>
<comment type="similarity">
    <text evidence="2">Belongs to the Orn/Lys/Arg decarboxylase class-I family.</text>
</comment>
<keyword evidence="5" id="KW-0456">Lyase</keyword>
<evidence type="ECO:0000256" key="3">
    <source>
        <dbReference type="ARBA" id="ARBA00022793"/>
    </source>
</evidence>
<evidence type="ECO:0000256" key="2">
    <source>
        <dbReference type="ARBA" id="ARBA00010671"/>
    </source>
</evidence>
<keyword evidence="9" id="KW-1185">Reference proteome</keyword>
<dbReference type="EMBL" id="BOSE01000017">
    <property type="protein sequence ID" value="GIP19579.1"/>
    <property type="molecule type" value="Genomic_DNA"/>
</dbReference>
<dbReference type="InterPro" id="IPR052357">
    <property type="entry name" value="Orn_Lys_Arg_decarboxylase-I"/>
</dbReference>
<dbReference type="SUPFAM" id="SSF53383">
    <property type="entry name" value="PLP-dependent transferases"/>
    <property type="match status" value="1"/>
</dbReference>
<dbReference type="InterPro" id="IPR015424">
    <property type="entry name" value="PyrdxlP-dep_Trfase"/>
</dbReference>
<keyword evidence="4" id="KW-0663">Pyridoxal phosphate</keyword>
<evidence type="ECO:0000256" key="4">
    <source>
        <dbReference type="ARBA" id="ARBA00022898"/>
    </source>
</evidence>
<dbReference type="InterPro" id="IPR000310">
    <property type="entry name" value="Orn/Lys/Arg_deCO2ase_major_dom"/>
</dbReference>
<dbReference type="Gene3D" id="3.40.640.10">
    <property type="entry name" value="Type I PLP-dependent aspartate aminotransferase-like (Major domain)"/>
    <property type="match status" value="1"/>
</dbReference>
<feature type="domain" description="Orn/Lys/Arg decarboxylase C-terminal" evidence="7">
    <location>
        <begin position="418"/>
        <end position="489"/>
    </location>
</feature>
<dbReference type="Gene3D" id="3.90.105.10">
    <property type="entry name" value="Molybdopterin biosynthesis moea protein, domain 2"/>
    <property type="match status" value="1"/>
</dbReference>
<keyword evidence="3" id="KW-0210">Decarboxylase</keyword>
<dbReference type="Proteomes" id="UP000683139">
    <property type="component" value="Unassembled WGS sequence"/>
</dbReference>
<evidence type="ECO:0008006" key="10">
    <source>
        <dbReference type="Google" id="ProtNLM"/>
    </source>
</evidence>
<sequence length="504" mass="55902">MNKIYWQTPLLDHLVKFAASKPQSYHVPGHRNGAVYESLLQVDRPEQQPYIAAFASLTQLDVTELSHTDDLHDPQGVIDQAQQLAARLYQASDSFFLVGGSTAGNLALLLTICNPGDLIIVQRNVHKSMINGCKLAGASVVFLTPELDEHTQLSVLPGLGTLKQALEQYPQAKAVFLTNPNYYGLSADLEPYIEAAHLYRIPVIVDEAHGAHYGIAPFSPASALAAGADAVVQSAHKTLPALTMGAYLHIQGDRINKQELQQQLAMLESSSPSYLIMASLDLARATLECYGRQWFLQSYQLRSLFIEWLEQQSRFSIEVLPADSLYRQDPYRLLLVDRQAQYSGYDIQKQLEAHGIWTEMASSRYVVLVWHMAMRMEHLQHLQHALAQAEQQLALKYASSAAVSAASSLAAIKQAKLDQSLAVSEPVAFKRKDNADTMLIALSQAEGYRCAEQIIPYPPGIPLLYEGERITKGHMTEMMRYLEAGARFQGAAGLEQQLIKVFVP</sequence>
<evidence type="ECO:0000256" key="1">
    <source>
        <dbReference type="ARBA" id="ARBA00001933"/>
    </source>
</evidence>
<reference evidence="8" key="1">
    <citation type="submission" date="2021-03" db="EMBL/GenBank/DDBJ databases">
        <title>Antimicrobial resistance genes in bacteria isolated from Japanese honey, and their potential for conferring macrolide and lincosamide resistance in the American foulbrood pathogen Paenibacillus larvae.</title>
        <authorList>
            <person name="Okamoto M."/>
            <person name="Kumagai M."/>
            <person name="Kanamori H."/>
            <person name="Takamatsu D."/>
        </authorList>
    </citation>
    <scope>NUCLEOTIDE SEQUENCE</scope>
    <source>
        <strain evidence="8">J40TS1</strain>
    </source>
</reference>
<dbReference type="GO" id="GO:0016831">
    <property type="term" value="F:carboxy-lyase activity"/>
    <property type="evidence" value="ECO:0007669"/>
    <property type="project" value="UniProtKB-KW"/>
</dbReference>
<name>A0A919YWZ1_9BACL</name>
<evidence type="ECO:0000256" key="5">
    <source>
        <dbReference type="ARBA" id="ARBA00023239"/>
    </source>
</evidence>
<evidence type="ECO:0000313" key="8">
    <source>
        <dbReference type="EMBL" id="GIP19579.1"/>
    </source>
</evidence>
<accession>A0A919YWZ1</accession>
<dbReference type="PANTHER" id="PTHR43277">
    <property type="entry name" value="ARGININE DECARBOXYLASE"/>
    <property type="match status" value="1"/>
</dbReference>
<evidence type="ECO:0000313" key="9">
    <source>
        <dbReference type="Proteomes" id="UP000683139"/>
    </source>
</evidence>
<proteinExistence type="inferred from homology"/>
<evidence type="ECO:0000259" key="6">
    <source>
        <dbReference type="Pfam" id="PF01276"/>
    </source>
</evidence>
<organism evidence="8 9">
    <name type="scientific">Paenibacillus montaniterrae</name>
    <dbReference type="NCBI Taxonomy" id="429341"/>
    <lineage>
        <taxon>Bacteria</taxon>
        <taxon>Bacillati</taxon>
        <taxon>Bacillota</taxon>
        <taxon>Bacilli</taxon>
        <taxon>Bacillales</taxon>
        <taxon>Paenibacillaceae</taxon>
        <taxon>Paenibacillus</taxon>
    </lineage>
</organism>
<dbReference type="SUPFAM" id="SSF55904">
    <property type="entry name" value="Ornithine decarboxylase C-terminal domain"/>
    <property type="match status" value="1"/>
</dbReference>
<dbReference type="PANTHER" id="PTHR43277:SF3">
    <property type="entry name" value="DECARBOXYLASE, PUTATIVE-RELATED"/>
    <property type="match status" value="1"/>
</dbReference>
<comment type="caution">
    <text evidence="8">The sequence shown here is derived from an EMBL/GenBank/DDBJ whole genome shotgun (WGS) entry which is preliminary data.</text>
</comment>
<dbReference type="Pfam" id="PF03711">
    <property type="entry name" value="OKR_DC_1_C"/>
    <property type="match status" value="1"/>
</dbReference>
<dbReference type="Pfam" id="PF01276">
    <property type="entry name" value="OKR_DC_1"/>
    <property type="match status" value="1"/>
</dbReference>
<gene>
    <name evidence="8" type="primary">yaaO</name>
    <name evidence="8" type="ORF">J40TS1_52210</name>
</gene>